<dbReference type="NCBIfam" id="TIGR00945">
    <property type="entry name" value="tatC"/>
    <property type="match status" value="1"/>
</dbReference>
<keyword evidence="5" id="KW-0653">Protein transport</keyword>
<keyword evidence="5" id="KW-0813">Transport</keyword>
<protein>
    <recommendedName>
        <fullName evidence="5">Sec-independent protein translocase protein TatC</fullName>
    </recommendedName>
</protein>
<dbReference type="PROSITE" id="PS01218">
    <property type="entry name" value="TATC"/>
    <property type="match status" value="1"/>
</dbReference>
<dbReference type="Proteomes" id="UP000252415">
    <property type="component" value="Unassembled WGS sequence"/>
</dbReference>
<dbReference type="PANTHER" id="PTHR30371">
    <property type="entry name" value="SEC-INDEPENDENT PROTEIN TRANSLOCASE PROTEIN TATC"/>
    <property type="match status" value="1"/>
</dbReference>
<evidence type="ECO:0000256" key="3">
    <source>
        <dbReference type="ARBA" id="ARBA00022989"/>
    </source>
</evidence>
<dbReference type="PANTHER" id="PTHR30371:SF0">
    <property type="entry name" value="SEC-INDEPENDENT PROTEIN TRANSLOCASE PROTEIN TATC, CHLOROPLASTIC-RELATED"/>
    <property type="match status" value="1"/>
</dbReference>
<evidence type="ECO:0000313" key="7">
    <source>
        <dbReference type="Proteomes" id="UP000252415"/>
    </source>
</evidence>
<dbReference type="GO" id="GO:0009977">
    <property type="term" value="F:proton motive force dependent protein transmembrane transporter activity"/>
    <property type="evidence" value="ECO:0007669"/>
    <property type="project" value="TreeGrafter"/>
</dbReference>
<keyword evidence="5" id="KW-0811">Translocation</keyword>
<comment type="similarity">
    <text evidence="5">Belongs to the TatC family.</text>
</comment>
<comment type="caution">
    <text evidence="6">The sequence shown here is derived from an EMBL/GenBank/DDBJ whole genome shotgun (WGS) entry which is preliminary data.</text>
</comment>
<feature type="transmembrane region" description="Helical" evidence="5">
    <location>
        <begin position="234"/>
        <end position="252"/>
    </location>
</feature>
<sequence>MGTEPNNKSEQTSRKRLIREEGLMPLFEHLGELRKRLVYVLIVLTIGLVVGLIFAEPAYNFLMSQEPANTISLNTFSLWDGIGMYMKFALVIALILALPVIAYQLWAFVKPALRKNEQRSTLKYVPFALLMFLIGLAFSYFVVFPLAFRFTRSVSQHLNLVETYGIAQYFSFMFNLLIPISLLFELPLVIMFLTAIRLVNPKRLRKMRRLAYFIMVLIGVMITPPDFISDVLVAIPLICLYEVSVFLSGTVYKKQLEADAKWEAEYGESLNNA</sequence>
<dbReference type="HAMAP" id="MF_00902">
    <property type="entry name" value="TatC"/>
    <property type="match status" value="1"/>
</dbReference>
<dbReference type="EMBL" id="QPJD01000012">
    <property type="protein sequence ID" value="RCW44285.1"/>
    <property type="molecule type" value="Genomic_DNA"/>
</dbReference>
<feature type="transmembrane region" description="Helical" evidence="5">
    <location>
        <begin position="168"/>
        <end position="198"/>
    </location>
</feature>
<keyword evidence="4 5" id="KW-0472">Membrane</keyword>
<evidence type="ECO:0000256" key="5">
    <source>
        <dbReference type="HAMAP-Rule" id="MF_00902"/>
    </source>
</evidence>
<keyword evidence="5" id="KW-1003">Cell membrane</keyword>
<evidence type="ECO:0000256" key="4">
    <source>
        <dbReference type="ARBA" id="ARBA00023136"/>
    </source>
</evidence>
<organism evidence="6 7">
    <name type="scientific">Paenibacillus prosopidis</name>
    <dbReference type="NCBI Taxonomy" id="630520"/>
    <lineage>
        <taxon>Bacteria</taxon>
        <taxon>Bacillati</taxon>
        <taxon>Bacillota</taxon>
        <taxon>Bacilli</taxon>
        <taxon>Bacillales</taxon>
        <taxon>Paenibacillaceae</taxon>
        <taxon>Paenibacillus</taxon>
    </lineage>
</organism>
<proteinExistence type="inferred from homology"/>
<reference evidence="6 7" key="1">
    <citation type="submission" date="2018-07" db="EMBL/GenBank/DDBJ databases">
        <title>Genomic Encyclopedia of Type Strains, Phase III (KMG-III): the genomes of soil and plant-associated and newly described type strains.</title>
        <authorList>
            <person name="Whitman W."/>
        </authorList>
    </citation>
    <scope>NUCLEOTIDE SEQUENCE [LARGE SCALE GENOMIC DNA]</scope>
    <source>
        <strain evidence="6 7">CECT 7506</strain>
    </source>
</reference>
<dbReference type="GO" id="GO:0043953">
    <property type="term" value="P:protein transport by the Tat complex"/>
    <property type="evidence" value="ECO:0007669"/>
    <property type="project" value="UniProtKB-UniRule"/>
</dbReference>
<comment type="function">
    <text evidence="5">Part of the twin-arginine translocation (Tat) system that transports large folded proteins containing a characteristic twin-arginine motif in their signal peptide across membranes.</text>
</comment>
<dbReference type="InterPro" id="IPR019820">
    <property type="entry name" value="Sec-indep_translocase_CS"/>
</dbReference>
<name>A0A368VVW5_9BACL</name>
<evidence type="ECO:0000256" key="1">
    <source>
        <dbReference type="ARBA" id="ARBA00004141"/>
    </source>
</evidence>
<feature type="transmembrane region" description="Helical" evidence="5">
    <location>
        <begin position="82"/>
        <end position="106"/>
    </location>
</feature>
<dbReference type="PRINTS" id="PR01840">
    <property type="entry name" value="TATCFAMILY"/>
</dbReference>
<dbReference type="Pfam" id="PF00902">
    <property type="entry name" value="TatC"/>
    <property type="match status" value="1"/>
</dbReference>
<dbReference type="AlphaFoldDB" id="A0A368VVW5"/>
<dbReference type="GO" id="GO:0033281">
    <property type="term" value="C:TAT protein transport complex"/>
    <property type="evidence" value="ECO:0007669"/>
    <property type="project" value="UniProtKB-UniRule"/>
</dbReference>
<keyword evidence="7" id="KW-1185">Reference proteome</keyword>
<feature type="transmembrane region" description="Helical" evidence="5">
    <location>
        <begin position="37"/>
        <end position="62"/>
    </location>
</feature>
<feature type="transmembrane region" description="Helical" evidence="5">
    <location>
        <begin position="210"/>
        <end position="228"/>
    </location>
</feature>
<gene>
    <name evidence="5" type="primary">tatC</name>
    <name evidence="6" type="ORF">DFP97_112149</name>
</gene>
<dbReference type="InterPro" id="IPR002033">
    <property type="entry name" value="TatC"/>
</dbReference>
<feature type="transmembrane region" description="Helical" evidence="5">
    <location>
        <begin position="127"/>
        <end position="148"/>
    </location>
</feature>
<comment type="subunit">
    <text evidence="5">Forms a complex with TatA.</text>
</comment>
<dbReference type="GO" id="GO:0065002">
    <property type="term" value="P:intracellular protein transmembrane transport"/>
    <property type="evidence" value="ECO:0007669"/>
    <property type="project" value="TreeGrafter"/>
</dbReference>
<keyword evidence="2 5" id="KW-0812">Transmembrane</keyword>
<keyword evidence="3 5" id="KW-1133">Transmembrane helix</keyword>
<evidence type="ECO:0000313" key="6">
    <source>
        <dbReference type="EMBL" id="RCW44285.1"/>
    </source>
</evidence>
<evidence type="ECO:0000256" key="2">
    <source>
        <dbReference type="ARBA" id="ARBA00022692"/>
    </source>
</evidence>
<accession>A0A368VVW5</accession>
<comment type="subcellular location">
    <subcellularLocation>
        <location evidence="5">Cell membrane</location>
        <topology evidence="5">Multi-pass membrane protein</topology>
    </subcellularLocation>
    <subcellularLocation>
        <location evidence="1">Membrane</location>
        <topology evidence="1">Multi-pass membrane protein</topology>
    </subcellularLocation>
</comment>